<dbReference type="EMBL" id="CP019384">
    <property type="protein sequence ID" value="QAT16850.1"/>
    <property type="molecule type" value="Genomic_DNA"/>
</dbReference>
<dbReference type="InterPro" id="IPR058625">
    <property type="entry name" value="MdtA-like_BSH"/>
</dbReference>
<evidence type="ECO:0000313" key="6">
    <source>
        <dbReference type="EMBL" id="QAT16850.1"/>
    </source>
</evidence>
<dbReference type="Gene3D" id="2.40.420.20">
    <property type="match status" value="1"/>
</dbReference>
<dbReference type="InterPro" id="IPR058792">
    <property type="entry name" value="Beta-barrel_RND_2"/>
</dbReference>
<dbReference type="InterPro" id="IPR006143">
    <property type="entry name" value="RND_pump_MFP"/>
</dbReference>
<dbReference type="GO" id="GO:1990281">
    <property type="term" value="C:efflux pump complex"/>
    <property type="evidence" value="ECO:0007669"/>
    <property type="project" value="TreeGrafter"/>
</dbReference>
<evidence type="ECO:0000256" key="2">
    <source>
        <dbReference type="SAM" id="SignalP"/>
    </source>
</evidence>
<accession>A0A410P404</accession>
<dbReference type="Pfam" id="PF25954">
    <property type="entry name" value="Beta-barrel_RND_2"/>
    <property type="match status" value="1"/>
</dbReference>
<dbReference type="Pfam" id="PF25989">
    <property type="entry name" value="YknX_C"/>
    <property type="match status" value="1"/>
</dbReference>
<evidence type="ECO:0000259" key="4">
    <source>
        <dbReference type="Pfam" id="PF25954"/>
    </source>
</evidence>
<dbReference type="RefSeq" id="WP_128699493.1">
    <property type="nucleotide sequence ID" value="NZ_CP019384.1"/>
</dbReference>
<evidence type="ECO:0000259" key="5">
    <source>
        <dbReference type="Pfam" id="PF25989"/>
    </source>
</evidence>
<comment type="similarity">
    <text evidence="1">Belongs to the membrane fusion protein (MFP) (TC 8.A.1) family.</text>
</comment>
<feature type="domain" description="Multidrug resistance protein MdtA-like barrel-sandwich hybrid" evidence="3">
    <location>
        <begin position="67"/>
        <end position="140"/>
    </location>
</feature>
<dbReference type="AlphaFoldDB" id="A0A410P404"/>
<organism evidence="6 7">
    <name type="scientific">Velamenicoccus archaeovorus</name>
    <dbReference type="NCBI Taxonomy" id="1930593"/>
    <lineage>
        <taxon>Bacteria</taxon>
        <taxon>Pseudomonadati</taxon>
        <taxon>Candidatus Omnitrophota</taxon>
        <taxon>Candidatus Velamenicoccus</taxon>
    </lineage>
</organism>
<proteinExistence type="inferred from homology"/>
<keyword evidence="7" id="KW-1185">Reference proteome</keyword>
<feature type="chain" id="PRO_5019550620" evidence="2">
    <location>
        <begin position="24"/>
        <end position="298"/>
    </location>
</feature>
<evidence type="ECO:0000259" key="3">
    <source>
        <dbReference type="Pfam" id="PF25917"/>
    </source>
</evidence>
<dbReference type="OrthoDB" id="9811754at2"/>
<name>A0A410P404_VELA1</name>
<dbReference type="Pfam" id="PF25917">
    <property type="entry name" value="BSH_RND"/>
    <property type="match status" value="1"/>
</dbReference>
<dbReference type="Gene3D" id="2.40.30.170">
    <property type="match status" value="1"/>
</dbReference>
<dbReference type="InterPro" id="IPR058637">
    <property type="entry name" value="YknX-like_C"/>
</dbReference>
<dbReference type="NCBIfam" id="TIGR01730">
    <property type="entry name" value="RND_mfp"/>
    <property type="match status" value="1"/>
</dbReference>
<dbReference type="PROSITE" id="PS51257">
    <property type="entry name" value="PROKAR_LIPOPROTEIN"/>
    <property type="match status" value="1"/>
</dbReference>
<dbReference type="GO" id="GO:0015562">
    <property type="term" value="F:efflux transmembrane transporter activity"/>
    <property type="evidence" value="ECO:0007669"/>
    <property type="project" value="TreeGrafter"/>
</dbReference>
<dbReference type="KEGG" id="vai:BU251_03420"/>
<feature type="signal peptide" evidence="2">
    <location>
        <begin position="1"/>
        <end position="23"/>
    </location>
</feature>
<gene>
    <name evidence="6" type="ORF">BU251_03420</name>
</gene>
<dbReference type="Gene3D" id="2.40.50.100">
    <property type="match status" value="1"/>
</dbReference>
<keyword evidence="2" id="KW-0732">Signal</keyword>
<feature type="domain" description="CusB-like beta-barrel" evidence="4">
    <location>
        <begin position="148"/>
        <end position="218"/>
    </location>
</feature>
<dbReference type="PANTHER" id="PTHR30469">
    <property type="entry name" value="MULTIDRUG RESISTANCE PROTEIN MDTA"/>
    <property type="match status" value="1"/>
</dbReference>
<sequence length="298" mass="32482">MNKMRDIHGVLCVCMAIGLFAIAGCGSKNAEAVKEKEVIPVKVMKVETKDLEKTLDYVGNIKAKDEAGVYPKVSGKIIEKVKEEGSPVNKGDVIAYIDRDEVGFTFEKAPVESPLTGVVGRINVDIGANVEPTTQIAFVVNMEKMEIDLDIPEKYLPFVALGQEAKITVDAYPGVVFIGKVTLISPVVDLETRSAPIEITIDNKEGRLKSGMFADVGLIIEEHKNVPVVLKEALMGKGDNLYVYAVEDHKASMRIVKAGIRYGEFVEITEGVKSGDVVVVMGQQRLRDGVSVETEELK</sequence>
<evidence type="ECO:0000313" key="7">
    <source>
        <dbReference type="Proteomes" id="UP000287243"/>
    </source>
</evidence>
<protein>
    <submittedName>
        <fullName evidence="6">RND family efflux transporter MFP subunit</fullName>
    </submittedName>
</protein>
<reference evidence="6 7" key="1">
    <citation type="submission" date="2017-01" db="EMBL/GenBank/DDBJ databases">
        <title>First insights into the biology of 'candidatus Vampirococcus archaeovorus'.</title>
        <authorList>
            <person name="Kizina J."/>
            <person name="Jordan S."/>
            <person name="Stueber K."/>
            <person name="Reinhardt R."/>
            <person name="Harder J."/>
        </authorList>
    </citation>
    <scope>NUCLEOTIDE SEQUENCE [LARGE SCALE GENOMIC DNA]</scope>
    <source>
        <strain evidence="6 7">LiM</strain>
    </source>
</reference>
<feature type="domain" description="YknX-like C-terminal permuted SH3-like" evidence="5">
    <location>
        <begin position="231"/>
        <end position="293"/>
    </location>
</feature>
<evidence type="ECO:0000256" key="1">
    <source>
        <dbReference type="ARBA" id="ARBA00009477"/>
    </source>
</evidence>
<dbReference type="SUPFAM" id="SSF111369">
    <property type="entry name" value="HlyD-like secretion proteins"/>
    <property type="match status" value="1"/>
</dbReference>
<dbReference type="Proteomes" id="UP000287243">
    <property type="component" value="Chromosome"/>
</dbReference>
<dbReference type="FunFam" id="2.40.30.170:FF:000010">
    <property type="entry name" value="Efflux RND transporter periplasmic adaptor subunit"/>
    <property type="match status" value="1"/>
</dbReference>